<protein>
    <recommendedName>
        <fullName evidence="1">DUF4283 domain-containing protein</fullName>
    </recommendedName>
</protein>
<evidence type="ECO:0000313" key="3">
    <source>
        <dbReference type="Proteomes" id="UP000288805"/>
    </source>
</evidence>
<name>A0A438JBK9_VITVI</name>
<dbReference type="InterPro" id="IPR025558">
    <property type="entry name" value="DUF4283"/>
</dbReference>
<gene>
    <name evidence="2" type="ORF">CK203_023715</name>
</gene>
<sequence length="221" mass="24932">MRVGGRAWFGIESKSFKISMELFKGKLSKEWKNVAKRRARRSSKTFGRREEGAISFSCAAMRQEDTCYTTGIEPRERRNATFKVKAGKSRVPLEAIPLAKQGTESEKEGPLLSSLESWARYHWRLKGNLLLFLLGETLILFEFELAREAKKVLQEGLRVYKQRPLKLERCSPTVFFKQLGDACEGYLGVNEEVTGSGRRSMLFGEFVVGDSSLSCSNGSPS</sequence>
<dbReference type="Pfam" id="PF14111">
    <property type="entry name" value="DUF4283"/>
    <property type="match status" value="1"/>
</dbReference>
<dbReference type="AlphaFoldDB" id="A0A438JBK9"/>
<dbReference type="Proteomes" id="UP000288805">
    <property type="component" value="Unassembled WGS sequence"/>
</dbReference>
<comment type="caution">
    <text evidence="2">The sequence shown here is derived from an EMBL/GenBank/DDBJ whole genome shotgun (WGS) entry which is preliminary data.</text>
</comment>
<accession>A0A438JBK9</accession>
<feature type="domain" description="DUF4283" evidence="1">
    <location>
        <begin position="107"/>
        <end position="174"/>
    </location>
</feature>
<reference evidence="2 3" key="1">
    <citation type="journal article" date="2018" name="PLoS Genet.">
        <title>Population sequencing reveals clonal diversity and ancestral inbreeding in the grapevine cultivar Chardonnay.</title>
        <authorList>
            <person name="Roach M.J."/>
            <person name="Johnson D.L."/>
            <person name="Bohlmann J."/>
            <person name="van Vuuren H.J."/>
            <person name="Jones S.J."/>
            <person name="Pretorius I.S."/>
            <person name="Schmidt S.A."/>
            <person name="Borneman A.R."/>
        </authorList>
    </citation>
    <scope>NUCLEOTIDE SEQUENCE [LARGE SCALE GENOMIC DNA]</scope>
    <source>
        <strain evidence="3">cv. Chardonnay</strain>
        <tissue evidence="2">Leaf</tissue>
    </source>
</reference>
<proteinExistence type="predicted"/>
<dbReference type="EMBL" id="QGNW01000051">
    <property type="protein sequence ID" value="RVX06341.1"/>
    <property type="molecule type" value="Genomic_DNA"/>
</dbReference>
<evidence type="ECO:0000313" key="2">
    <source>
        <dbReference type="EMBL" id="RVX06341.1"/>
    </source>
</evidence>
<organism evidence="2 3">
    <name type="scientific">Vitis vinifera</name>
    <name type="common">Grape</name>
    <dbReference type="NCBI Taxonomy" id="29760"/>
    <lineage>
        <taxon>Eukaryota</taxon>
        <taxon>Viridiplantae</taxon>
        <taxon>Streptophyta</taxon>
        <taxon>Embryophyta</taxon>
        <taxon>Tracheophyta</taxon>
        <taxon>Spermatophyta</taxon>
        <taxon>Magnoliopsida</taxon>
        <taxon>eudicotyledons</taxon>
        <taxon>Gunneridae</taxon>
        <taxon>Pentapetalae</taxon>
        <taxon>rosids</taxon>
        <taxon>Vitales</taxon>
        <taxon>Vitaceae</taxon>
        <taxon>Viteae</taxon>
        <taxon>Vitis</taxon>
    </lineage>
</organism>
<evidence type="ECO:0000259" key="1">
    <source>
        <dbReference type="Pfam" id="PF14111"/>
    </source>
</evidence>